<evidence type="ECO:0000313" key="1">
    <source>
        <dbReference type="EMBL" id="KAK4546848.1"/>
    </source>
</evidence>
<dbReference type="EMBL" id="JAVFHQ010000013">
    <property type="protein sequence ID" value="KAK4546848.1"/>
    <property type="molecule type" value="Genomic_DNA"/>
</dbReference>
<accession>A0AAV9JNB4</accession>
<dbReference type="AlphaFoldDB" id="A0AAV9JNB4"/>
<evidence type="ECO:0000313" key="2">
    <source>
        <dbReference type="Proteomes" id="UP001324427"/>
    </source>
</evidence>
<organism evidence="1 2">
    <name type="scientific">Oleoguttula mirabilis</name>
    <dbReference type="NCBI Taxonomy" id="1507867"/>
    <lineage>
        <taxon>Eukaryota</taxon>
        <taxon>Fungi</taxon>
        <taxon>Dikarya</taxon>
        <taxon>Ascomycota</taxon>
        <taxon>Pezizomycotina</taxon>
        <taxon>Dothideomycetes</taxon>
        <taxon>Dothideomycetidae</taxon>
        <taxon>Mycosphaerellales</taxon>
        <taxon>Teratosphaeriaceae</taxon>
        <taxon>Oleoguttula</taxon>
    </lineage>
</organism>
<dbReference type="Proteomes" id="UP001324427">
    <property type="component" value="Unassembled WGS sequence"/>
</dbReference>
<proteinExistence type="predicted"/>
<name>A0AAV9JNB4_9PEZI</name>
<reference evidence="1 2" key="1">
    <citation type="submission" date="2021-11" db="EMBL/GenBank/DDBJ databases">
        <title>Black yeast isolated from Biological Soil Crust.</title>
        <authorList>
            <person name="Kurbessoian T."/>
        </authorList>
    </citation>
    <scope>NUCLEOTIDE SEQUENCE [LARGE SCALE GENOMIC DNA]</scope>
    <source>
        <strain evidence="1 2">CCFEE 5522</strain>
    </source>
</reference>
<protein>
    <submittedName>
        <fullName evidence="1">Uncharacterized protein</fullName>
    </submittedName>
</protein>
<comment type="caution">
    <text evidence="1">The sequence shown here is derived from an EMBL/GenBank/DDBJ whole genome shotgun (WGS) entry which is preliminary data.</text>
</comment>
<keyword evidence="2" id="KW-1185">Reference proteome</keyword>
<sequence>MFSSPLLALPAELRLLIYEYITCSESTVTAKTNPKGHIIQPPFAVTNHQIRNEFLPIFSVLILDRADAVSAVVVNYDFDPLISTLQSSILQARTETPTIDIALCFLTPATADPSHGLRFWLRYCAGQFGGEEVRCSYRVNDRSETYQLDAMRTLVEGARHRVIHDCPRGACCGEHGAGTTIRLHICEQILRVLSSANGHASEA</sequence>
<gene>
    <name evidence="1" type="ORF">LTR36_001580</name>
</gene>